<dbReference type="InterPro" id="IPR034257">
    <property type="entry name" value="Acinus_RRM"/>
</dbReference>
<dbReference type="CDD" id="cd12432">
    <property type="entry name" value="RRM_ACINU"/>
    <property type="match status" value="1"/>
</dbReference>
<feature type="compositionally biased region" description="Basic and acidic residues" evidence="1">
    <location>
        <begin position="1524"/>
        <end position="1536"/>
    </location>
</feature>
<evidence type="ECO:0000256" key="1">
    <source>
        <dbReference type="SAM" id="MobiDB-lite"/>
    </source>
</evidence>
<feature type="compositionally biased region" description="Low complexity" evidence="1">
    <location>
        <begin position="999"/>
        <end position="1025"/>
    </location>
</feature>
<dbReference type="Pfam" id="PF02037">
    <property type="entry name" value="SAP"/>
    <property type="match status" value="1"/>
</dbReference>
<feature type="compositionally biased region" description="Basic and acidic residues" evidence="1">
    <location>
        <begin position="1462"/>
        <end position="1511"/>
    </location>
</feature>
<dbReference type="InterPro" id="IPR003034">
    <property type="entry name" value="SAP_dom"/>
</dbReference>
<dbReference type="InterPro" id="IPR032552">
    <property type="entry name" value="RSB_motif"/>
</dbReference>
<dbReference type="InterPro" id="IPR035979">
    <property type="entry name" value="RBD_domain_sf"/>
</dbReference>
<gene>
    <name evidence="3" type="ORF">CCH79_00011425</name>
</gene>
<dbReference type="GO" id="GO:0008380">
    <property type="term" value="P:RNA splicing"/>
    <property type="evidence" value="ECO:0007669"/>
    <property type="project" value="TreeGrafter"/>
</dbReference>
<feature type="compositionally biased region" description="Basic and acidic residues" evidence="1">
    <location>
        <begin position="1056"/>
        <end position="1072"/>
    </location>
</feature>
<dbReference type="GO" id="GO:0071011">
    <property type="term" value="C:precatalytic spliceosome"/>
    <property type="evidence" value="ECO:0007669"/>
    <property type="project" value="TreeGrafter"/>
</dbReference>
<dbReference type="STRING" id="33528.ENSGAFP00000022478"/>
<dbReference type="GO" id="GO:0061574">
    <property type="term" value="C:ASAP complex"/>
    <property type="evidence" value="ECO:0007669"/>
    <property type="project" value="TreeGrafter"/>
</dbReference>
<name>A0A315VES8_GAMAF</name>
<proteinExistence type="predicted"/>
<comment type="caution">
    <text evidence="3">The sequence shown here is derived from an EMBL/GenBank/DDBJ whole genome shotgun (WGS) entry which is preliminary data.</text>
</comment>
<reference evidence="3 4" key="1">
    <citation type="journal article" date="2018" name="G3 (Bethesda)">
        <title>A High-Quality Reference Genome for the Invasive Mosquitofish Gambusia affinis Using a Chicago Library.</title>
        <authorList>
            <person name="Hoffberg S.L."/>
            <person name="Troendle N.J."/>
            <person name="Glenn T.C."/>
            <person name="Mahmud O."/>
            <person name="Louha S."/>
            <person name="Chalopin D."/>
            <person name="Bennetzen J.L."/>
            <person name="Mauricio R."/>
        </authorList>
    </citation>
    <scope>NUCLEOTIDE SEQUENCE [LARGE SCALE GENOMIC DNA]</scope>
    <source>
        <strain evidence="3">NE01/NJP1002.9</strain>
        <tissue evidence="3">Muscle</tissue>
    </source>
</reference>
<dbReference type="InterPro" id="IPR036361">
    <property type="entry name" value="SAP_dom_sf"/>
</dbReference>
<dbReference type="InterPro" id="IPR052793">
    <property type="entry name" value="EJC-associated_protein"/>
</dbReference>
<feature type="compositionally biased region" description="Polar residues" evidence="1">
    <location>
        <begin position="925"/>
        <end position="939"/>
    </location>
</feature>
<feature type="compositionally biased region" description="Low complexity" evidence="1">
    <location>
        <begin position="279"/>
        <end position="306"/>
    </location>
</feature>
<feature type="compositionally biased region" description="Basic and acidic residues" evidence="1">
    <location>
        <begin position="709"/>
        <end position="827"/>
    </location>
</feature>
<dbReference type="GO" id="GO:0003723">
    <property type="term" value="F:RNA binding"/>
    <property type="evidence" value="ECO:0007669"/>
    <property type="project" value="TreeGrafter"/>
</dbReference>
<dbReference type="SUPFAM" id="SSF54928">
    <property type="entry name" value="RNA-binding domain, RBD"/>
    <property type="match status" value="1"/>
</dbReference>
<dbReference type="EMBL" id="NHOQ01002364">
    <property type="protein sequence ID" value="PWA17564.1"/>
    <property type="molecule type" value="Genomic_DNA"/>
</dbReference>
<dbReference type="Gene3D" id="3.30.70.330">
    <property type="match status" value="1"/>
</dbReference>
<feature type="region of interest" description="Disordered" evidence="1">
    <location>
        <begin position="487"/>
        <end position="511"/>
    </location>
</feature>
<feature type="compositionally biased region" description="Basic and acidic residues" evidence="1">
    <location>
        <begin position="961"/>
        <end position="992"/>
    </location>
</feature>
<feature type="compositionally biased region" description="Basic and acidic residues" evidence="1">
    <location>
        <begin position="1110"/>
        <end position="1133"/>
    </location>
</feature>
<feature type="compositionally biased region" description="Basic and acidic residues" evidence="1">
    <location>
        <begin position="1033"/>
        <end position="1042"/>
    </location>
</feature>
<dbReference type="PANTHER" id="PTHR46589:SF1">
    <property type="entry name" value="APOPTOTIC CHROMATIN CONDENSATION INDUCER IN THE NUCLEUS"/>
    <property type="match status" value="1"/>
</dbReference>
<evidence type="ECO:0000259" key="2">
    <source>
        <dbReference type="PROSITE" id="PS50800"/>
    </source>
</evidence>
<feature type="compositionally biased region" description="Polar residues" evidence="1">
    <location>
        <begin position="878"/>
        <end position="893"/>
    </location>
</feature>
<evidence type="ECO:0000313" key="4">
    <source>
        <dbReference type="Proteomes" id="UP000250572"/>
    </source>
</evidence>
<feature type="compositionally biased region" description="Polar residues" evidence="1">
    <location>
        <begin position="1280"/>
        <end position="1304"/>
    </location>
</feature>
<feature type="region of interest" description="Disordered" evidence="1">
    <location>
        <begin position="709"/>
        <end position="1304"/>
    </location>
</feature>
<keyword evidence="4" id="KW-1185">Reference proteome</keyword>
<feature type="compositionally biased region" description="Basic and acidic residues" evidence="1">
    <location>
        <begin position="1223"/>
        <end position="1232"/>
    </location>
</feature>
<dbReference type="SUPFAM" id="SSF68906">
    <property type="entry name" value="SAP domain"/>
    <property type="match status" value="1"/>
</dbReference>
<dbReference type="InterPro" id="IPR012677">
    <property type="entry name" value="Nucleotide-bd_a/b_plait_sf"/>
</dbReference>
<feature type="compositionally biased region" description="Polar residues" evidence="1">
    <location>
        <begin position="1143"/>
        <end position="1152"/>
    </location>
</feature>
<dbReference type="Proteomes" id="UP000250572">
    <property type="component" value="Unassembled WGS sequence"/>
</dbReference>
<feature type="compositionally biased region" description="Basic residues" evidence="1">
    <location>
        <begin position="1512"/>
        <end position="1523"/>
    </location>
</feature>
<feature type="compositionally biased region" description="Polar residues" evidence="1">
    <location>
        <begin position="148"/>
        <end position="169"/>
    </location>
</feature>
<dbReference type="PANTHER" id="PTHR46589">
    <property type="entry name" value="APOPTOTIC CHROMATIN CONDENSATION INDUCER IN THE NUCLEUS"/>
    <property type="match status" value="1"/>
</dbReference>
<feature type="compositionally biased region" description="Low complexity" evidence="1">
    <location>
        <begin position="839"/>
        <end position="852"/>
    </location>
</feature>
<feature type="compositionally biased region" description="Acidic residues" evidence="1">
    <location>
        <begin position="191"/>
        <end position="208"/>
    </location>
</feature>
<protein>
    <recommendedName>
        <fullName evidence="2">SAP domain-containing protein</fullName>
    </recommendedName>
</protein>
<dbReference type="PROSITE" id="PS50800">
    <property type="entry name" value="SAP"/>
    <property type="match status" value="1"/>
</dbReference>
<feature type="compositionally biased region" description="Basic and acidic residues" evidence="1">
    <location>
        <begin position="1248"/>
        <end position="1259"/>
    </location>
</feature>
<dbReference type="SMART" id="SM00513">
    <property type="entry name" value="SAP"/>
    <property type="match status" value="1"/>
</dbReference>
<feature type="compositionally biased region" description="Acidic residues" evidence="1">
    <location>
        <begin position="1100"/>
        <end position="1109"/>
    </location>
</feature>
<accession>A0A315VES8</accession>
<feature type="region of interest" description="Disordered" evidence="1">
    <location>
        <begin position="101"/>
        <end position="385"/>
    </location>
</feature>
<sequence>MADLEDVTLDGRPLQSLRVADLKAALEERGLSKSGQKNALIKRLKGALMLENLQKTSTPHVGLQPNSQIGEEMSQNSFIKQYLAKQQELLRQRLEREAREAYETNEQEGHTQVNNSTPCPPPAQEVTPAAQLKPPGPSDGEGFFGSVNAGQGNRNQEADVSSPPASGSMTMRAPASEQRSERGSASSEVAGDSDDDDSEEDGDDDEDWGSSAPRRSLREPARVPAARSGAARHPQPQQQHIPPLLSPQLRQPTPPPSPPPELSFPLPDTPKQSPPSPPVAAARHSPSSSSSGSSSSGSRSSSPEPQRSADRKPGPLTLLARKMESEGAFSGGGWHGPDGEGDRQDSGSPSPMAFPGKGPLDGLGSAGVIPGTHSAHIQLSGGLRKVAVAEERERERAIEMERQEKQRQLELAAEEERQRAIALERERERIERQQALEREEREKREREREEALAREREERERALELERQKEHERQRALEEERLLKERKEKEKREREEMERAVERERAKERERLERERALEAERREKERLERERALEAERREKERLERERVEREKALEKERLEKERIERERALEKDRLEKERLEREKALEQERLEKERIEREKALELERLEKERIEREKALEQERLEKEKIEREQALEQERLEREKALEQERLEKERIEREKALEKERLEKERIEREKALAQERLEKERIEREKAAELERIEREQALEQERIEKEKSLEKEKKEKEQKEREQALERERREREKKEQAEREAALERERMAKERAEKERKEQIEREKALELEELERAQALDKEKERAQEQERMEKQEQQKKALHQEKERDANLSAPERENAHAPVAQSESQPSDSGSTLLSPQSSSKKFRFLRDSPARPQSGSIVIKRPRTFSDTPQPRASTVTTPTGVGDQRPGGTLSSINQEDAQIQSKQDVGAVSEGSTGTSSDGLNANRTAAHPGSREETSASTVEATLPKTEESLEGKDERKDSSISEDKSGREAKKEEKTARRRSLSNDSSSTDSDSGSSSSRSSSSSSSSQDKAVSTSRNRQEGKHERGSSPLPMEAAESQSEDSKERPKASHPEKELPVDGINAADGDIHTTKQTDANRKRKHSEMEEEEEEDEEQQRQEKEASTADPEKSSESIEETPKAFSGRKISLGSSKQSPGNAETEHESGAMTGRKRRWGSSTAVTAKKPSISITTESLKSLIPDIRPPGGQEAAVDLHPEEAALSGAEDEERERPDQDLQIRRTVTQVVPVESQENGQKEAKRMRREDFEEDDSQVEGESVAAHEEQMDTSLPATVETQSPTLASQDTETNTVTPSDTLIRRSISQQKTGVSITIDDPVRTARQPSPPRGQVSSIVHIWNLVRPFTLGQLKELLSRTGTLVEDGFWIDKIKSHCYVTYSSTEEAVATRAALHGVKWPQSNPKVLRVDFCQQDELDYQKNSSGAGDRPGGGEDTGPAAPGRGRTSGLPSLLPERDQWAEREREMERRERARAEREWDRDKVKEFGKPGEEREGGPRRSPSRERRRKERGKSKEKKMEKKAEDPPAKLLDDLFRKTKAVPCIYWLPLTEEQVRDTLQLLH</sequence>
<feature type="region of interest" description="Disordered" evidence="1">
    <location>
        <begin position="1428"/>
        <end position="1536"/>
    </location>
</feature>
<dbReference type="OMA" id="CKTKATP"/>
<organism evidence="3 4">
    <name type="scientific">Gambusia affinis</name>
    <name type="common">Western mosquitofish</name>
    <name type="synonym">Heterandria affinis</name>
    <dbReference type="NCBI Taxonomy" id="33528"/>
    <lineage>
        <taxon>Eukaryota</taxon>
        <taxon>Metazoa</taxon>
        <taxon>Chordata</taxon>
        <taxon>Craniata</taxon>
        <taxon>Vertebrata</taxon>
        <taxon>Euteleostomi</taxon>
        <taxon>Actinopterygii</taxon>
        <taxon>Neopterygii</taxon>
        <taxon>Teleostei</taxon>
        <taxon>Neoteleostei</taxon>
        <taxon>Acanthomorphata</taxon>
        <taxon>Ovalentaria</taxon>
        <taxon>Atherinomorphae</taxon>
        <taxon>Cyprinodontiformes</taxon>
        <taxon>Poeciliidae</taxon>
        <taxon>Poeciliinae</taxon>
        <taxon>Gambusia</taxon>
    </lineage>
</organism>
<feature type="region of interest" description="Disordered" evidence="1">
    <location>
        <begin position="423"/>
        <end position="452"/>
    </location>
</feature>
<evidence type="ECO:0000313" key="3">
    <source>
        <dbReference type="EMBL" id="PWA17564.1"/>
    </source>
</evidence>
<dbReference type="Pfam" id="PF16294">
    <property type="entry name" value="RSB_motif"/>
    <property type="match status" value="1"/>
</dbReference>
<feature type="compositionally biased region" description="Polar residues" evidence="1">
    <location>
        <begin position="903"/>
        <end position="918"/>
    </location>
</feature>
<feature type="domain" description="SAP" evidence="2">
    <location>
        <begin position="14"/>
        <end position="48"/>
    </location>
</feature>
<feature type="compositionally biased region" description="Pro residues" evidence="1">
    <location>
        <begin position="252"/>
        <end position="262"/>
    </location>
</feature>
<feature type="compositionally biased region" description="Basic and acidic residues" evidence="1">
    <location>
        <begin position="1081"/>
        <end position="1092"/>
    </location>
</feature>
<feature type="compositionally biased region" description="Low complexity" evidence="1">
    <location>
        <begin position="234"/>
        <end position="251"/>
    </location>
</feature>